<dbReference type="EMBL" id="GIIL01008111">
    <property type="protein sequence ID" value="NOV51837.1"/>
    <property type="molecule type" value="Transcribed_RNA"/>
</dbReference>
<protein>
    <submittedName>
        <fullName evidence="2">Putative secreted protein</fullName>
    </submittedName>
</protein>
<keyword evidence="1" id="KW-0732">Signal</keyword>
<feature type="signal peptide" evidence="1">
    <location>
        <begin position="1"/>
        <end position="17"/>
    </location>
</feature>
<reference evidence="2" key="1">
    <citation type="submission" date="2020-03" db="EMBL/GenBank/DDBJ databases">
        <title>Transcriptomic Profiling of the Digestive Tract of the Rat Flea, Xenopsylla cheopis, Following Blood Feeding and Infection with Yersinia pestis.</title>
        <authorList>
            <person name="Bland D.M."/>
            <person name="Martens C.A."/>
            <person name="Virtaneva K."/>
            <person name="Kanakabandi K."/>
            <person name="Long D."/>
            <person name="Rosenke R."/>
            <person name="Saturday G.A."/>
            <person name="Hoyt F.H."/>
            <person name="Bruno D.P."/>
            <person name="Ribeiro J.M.C."/>
            <person name="Hinnebusch J."/>
        </authorList>
    </citation>
    <scope>NUCLEOTIDE SEQUENCE</scope>
</reference>
<evidence type="ECO:0000256" key="1">
    <source>
        <dbReference type="SAM" id="SignalP"/>
    </source>
</evidence>
<proteinExistence type="predicted"/>
<accession>A0A6M2E464</accession>
<dbReference type="AlphaFoldDB" id="A0A6M2E464"/>
<sequence length="74" mass="8887">MDQRICIFCIIWTHSECWLLHTAKLLWTKANSRYFLNKPRVEFVVLLYNFETNIDIQISRNLDSSSLVCQKICY</sequence>
<feature type="chain" id="PRO_5026950489" evidence="1">
    <location>
        <begin position="18"/>
        <end position="74"/>
    </location>
</feature>
<organism evidence="2">
    <name type="scientific">Xenopsylla cheopis</name>
    <name type="common">Oriental rat flea</name>
    <name type="synonym">Pulex cheopis</name>
    <dbReference type="NCBI Taxonomy" id="163159"/>
    <lineage>
        <taxon>Eukaryota</taxon>
        <taxon>Metazoa</taxon>
        <taxon>Ecdysozoa</taxon>
        <taxon>Arthropoda</taxon>
        <taxon>Hexapoda</taxon>
        <taxon>Insecta</taxon>
        <taxon>Pterygota</taxon>
        <taxon>Neoptera</taxon>
        <taxon>Endopterygota</taxon>
        <taxon>Siphonaptera</taxon>
        <taxon>Pulicidae</taxon>
        <taxon>Xenopsyllinae</taxon>
        <taxon>Xenopsylla</taxon>
    </lineage>
</organism>
<name>A0A6M2E464_XENCH</name>
<evidence type="ECO:0000313" key="2">
    <source>
        <dbReference type="EMBL" id="NOV51837.1"/>
    </source>
</evidence>